<keyword evidence="1" id="KW-0812">Transmembrane</keyword>
<dbReference type="Proteomes" id="UP000008152">
    <property type="component" value="Chromosome I"/>
</dbReference>
<dbReference type="PATRIC" id="fig|338187.36.peg.2716"/>
<dbReference type="AlphaFoldDB" id="A7MRW5"/>
<dbReference type="KEGG" id="vha:VIBHAR_02786"/>
<organism evidence="2 3">
    <name type="scientific">Vibrio campbellii (strain ATCC BAA-1116)</name>
    <dbReference type="NCBI Taxonomy" id="2902295"/>
    <lineage>
        <taxon>Bacteria</taxon>
        <taxon>Pseudomonadati</taxon>
        <taxon>Pseudomonadota</taxon>
        <taxon>Gammaproteobacteria</taxon>
        <taxon>Vibrionales</taxon>
        <taxon>Vibrionaceae</taxon>
        <taxon>Vibrio</taxon>
    </lineage>
</organism>
<dbReference type="EMBL" id="CP000789">
    <property type="protein sequence ID" value="ABU71740.1"/>
    <property type="molecule type" value="Genomic_DNA"/>
</dbReference>
<sequence>MYFKSGFHLLGFFFSISSISTFSLITASFPILCRLIGTEWDLSRRWR</sequence>
<keyword evidence="1" id="KW-0472">Membrane</keyword>
<evidence type="ECO:0000313" key="2">
    <source>
        <dbReference type="EMBL" id="ABU71740.1"/>
    </source>
</evidence>
<proteinExistence type="predicted"/>
<evidence type="ECO:0000256" key="1">
    <source>
        <dbReference type="SAM" id="Phobius"/>
    </source>
</evidence>
<gene>
    <name evidence="2" type="ordered locus">VIBHAR_02786</name>
</gene>
<accession>A7MRW5</accession>
<evidence type="ECO:0000313" key="3">
    <source>
        <dbReference type="Proteomes" id="UP000008152"/>
    </source>
</evidence>
<keyword evidence="1" id="KW-1133">Transmembrane helix</keyword>
<feature type="transmembrane region" description="Helical" evidence="1">
    <location>
        <begin position="12"/>
        <end position="37"/>
    </location>
</feature>
<reference evidence="2 3" key="1">
    <citation type="submission" date="2007-08" db="EMBL/GenBank/DDBJ databases">
        <authorList>
            <consortium name="The Vibrio harveyi Genome Sequencing Project"/>
            <person name="Bassler B."/>
            <person name="Clifton S.W."/>
            <person name="Fulton L."/>
            <person name="Delehaunty K."/>
            <person name="Fronick C."/>
            <person name="Harrison M."/>
            <person name="Markivic C."/>
            <person name="Fulton R."/>
            <person name="Tin-Wollam A.-M."/>
            <person name="Shah N."/>
            <person name="Pepin K."/>
            <person name="Nash W."/>
            <person name="Thiruvilangam P."/>
            <person name="Bhonagiri V."/>
            <person name="Waters C."/>
            <person name="Tu K.C."/>
            <person name="Irgon J."/>
            <person name="Wilson R.K."/>
        </authorList>
    </citation>
    <scope>NUCLEOTIDE SEQUENCE [LARGE SCALE GENOMIC DNA]</scope>
    <source>
        <strain evidence="3">ATCC BAA-1116 / BB120</strain>
    </source>
</reference>
<name>A7MRW5_VIBC1</name>
<protein>
    <submittedName>
        <fullName evidence="2">Uncharacterized protein</fullName>
    </submittedName>
</protein>